<evidence type="ECO:0000256" key="12">
    <source>
        <dbReference type="SAM" id="MobiDB-lite"/>
    </source>
</evidence>
<evidence type="ECO:0000256" key="8">
    <source>
        <dbReference type="ARBA" id="ARBA00023159"/>
    </source>
</evidence>
<dbReference type="PRINTS" id="PR00386">
    <property type="entry name" value="P53SUPPRESSR"/>
</dbReference>
<feature type="region of interest" description="Disordered" evidence="12">
    <location>
        <begin position="135"/>
        <end position="206"/>
    </location>
</feature>
<dbReference type="GO" id="GO:0051262">
    <property type="term" value="P:protein tetramerization"/>
    <property type="evidence" value="ECO:0007669"/>
    <property type="project" value="InterPro"/>
</dbReference>
<dbReference type="SUPFAM" id="SSF49417">
    <property type="entry name" value="p53-like transcription factors"/>
    <property type="match status" value="1"/>
</dbReference>
<keyword evidence="16" id="KW-1185">Reference proteome</keyword>
<comment type="cofactor">
    <cofactor evidence="11">
        <name>Zn(2+)</name>
        <dbReference type="ChEBI" id="CHEBI:29105"/>
    </cofactor>
    <text evidence="11">Binds 1 zinc ion per subunit.</text>
</comment>
<dbReference type="InterPro" id="IPR002117">
    <property type="entry name" value="p53_tumour_suppressor"/>
</dbReference>
<dbReference type="Proteomes" id="UP000749559">
    <property type="component" value="Unassembled WGS sequence"/>
</dbReference>
<dbReference type="GO" id="GO:0000978">
    <property type="term" value="F:RNA polymerase II cis-regulatory region sequence-specific DNA binding"/>
    <property type="evidence" value="ECO:0007669"/>
    <property type="project" value="TreeGrafter"/>
</dbReference>
<protein>
    <submittedName>
        <fullName evidence="15">Uncharacterized protein</fullName>
    </submittedName>
</protein>
<evidence type="ECO:0000256" key="5">
    <source>
        <dbReference type="ARBA" id="ARBA00022833"/>
    </source>
</evidence>
<keyword evidence="4 11" id="KW-0479">Metal-binding</keyword>
<keyword evidence="9" id="KW-0804">Transcription</keyword>
<dbReference type="InterPro" id="IPR008967">
    <property type="entry name" value="p53-like_TF_DNA-bd_sf"/>
</dbReference>
<evidence type="ECO:0000313" key="16">
    <source>
        <dbReference type="Proteomes" id="UP000749559"/>
    </source>
</evidence>
<feature type="compositionally biased region" description="Basic and acidic residues" evidence="12">
    <location>
        <begin position="135"/>
        <end position="147"/>
    </location>
</feature>
<evidence type="ECO:0000256" key="11">
    <source>
        <dbReference type="PIRSR" id="PIRSR602117-1"/>
    </source>
</evidence>
<feature type="compositionally biased region" description="Polar residues" evidence="12">
    <location>
        <begin position="160"/>
        <end position="170"/>
    </location>
</feature>
<evidence type="ECO:0000256" key="1">
    <source>
        <dbReference type="ARBA" id="ARBA00004123"/>
    </source>
</evidence>
<dbReference type="EMBL" id="CAIIXF020000008">
    <property type="protein sequence ID" value="CAH1792656.1"/>
    <property type="molecule type" value="Genomic_DNA"/>
</dbReference>
<feature type="domain" description="p53 DNA-binding" evidence="13">
    <location>
        <begin position="11"/>
        <end position="83"/>
    </location>
</feature>
<evidence type="ECO:0000256" key="3">
    <source>
        <dbReference type="ARBA" id="ARBA00022703"/>
    </source>
</evidence>
<dbReference type="PANTHER" id="PTHR11447:SF16">
    <property type="entry name" value="P53 PROTEIN LONG FORM VARIANT 1"/>
    <property type="match status" value="1"/>
</dbReference>
<keyword evidence="5 11" id="KW-0862">Zinc</keyword>
<dbReference type="GO" id="GO:0046872">
    <property type="term" value="F:metal ion binding"/>
    <property type="evidence" value="ECO:0007669"/>
    <property type="project" value="UniProtKB-KW"/>
</dbReference>
<keyword evidence="7" id="KW-0238">DNA-binding</keyword>
<dbReference type="InterPro" id="IPR036674">
    <property type="entry name" value="p53_tetramer_sf"/>
</dbReference>
<keyword evidence="8" id="KW-0010">Activator</keyword>
<dbReference type="OrthoDB" id="5915660at2759"/>
<sequence length="206" mass="23030">RCDYEQLLDNSMSVILEWPGGANCKTFGRNYWFRCENTCLSKMDGLDIKVVFTFEEISGKVFGRVSIDVWVSNTPIKDLQLDELKVPQMPTKDLEDTTVASSINLNDSTKPEVFVIHVRGKKNFKLLQKVRDAMEEADDVRKAEKPVKRPGRGGSKKKTPASSTITSPNVGTPKEGAPAASKASPLEVPLLPDNDLHRPWEDKKKN</sequence>
<dbReference type="Gene3D" id="4.10.170.10">
    <property type="entry name" value="p53-like tetramerisation domain"/>
    <property type="match status" value="1"/>
</dbReference>
<dbReference type="Gene3D" id="2.60.40.720">
    <property type="match status" value="1"/>
</dbReference>
<accession>A0A8S4PDZ3</accession>
<comment type="similarity">
    <text evidence="2">Belongs to the p53 family.</text>
</comment>
<evidence type="ECO:0000256" key="9">
    <source>
        <dbReference type="ARBA" id="ARBA00023163"/>
    </source>
</evidence>
<reference evidence="15" key="1">
    <citation type="submission" date="2022-03" db="EMBL/GenBank/DDBJ databases">
        <authorList>
            <person name="Martin C."/>
        </authorList>
    </citation>
    <scope>NUCLEOTIDE SEQUENCE</scope>
</reference>
<evidence type="ECO:0000256" key="10">
    <source>
        <dbReference type="ARBA" id="ARBA00023242"/>
    </source>
</evidence>
<evidence type="ECO:0000256" key="2">
    <source>
        <dbReference type="ARBA" id="ARBA00006167"/>
    </source>
</evidence>
<evidence type="ECO:0000256" key="7">
    <source>
        <dbReference type="ARBA" id="ARBA00023125"/>
    </source>
</evidence>
<dbReference type="GO" id="GO:0000981">
    <property type="term" value="F:DNA-binding transcription factor activity, RNA polymerase II-specific"/>
    <property type="evidence" value="ECO:0007669"/>
    <property type="project" value="TreeGrafter"/>
</dbReference>
<organism evidence="15 16">
    <name type="scientific">Owenia fusiformis</name>
    <name type="common">Polychaete worm</name>
    <dbReference type="NCBI Taxonomy" id="6347"/>
    <lineage>
        <taxon>Eukaryota</taxon>
        <taxon>Metazoa</taxon>
        <taxon>Spiralia</taxon>
        <taxon>Lophotrochozoa</taxon>
        <taxon>Annelida</taxon>
        <taxon>Polychaeta</taxon>
        <taxon>Sedentaria</taxon>
        <taxon>Canalipalpata</taxon>
        <taxon>Sabellida</taxon>
        <taxon>Oweniida</taxon>
        <taxon>Oweniidae</taxon>
        <taxon>Owenia</taxon>
    </lineage>
</organism>
<dbReference type="InterPro" id="IPR010991">
    <property type="entry name" value="p53_tetrameristn"/>
</dbReference>
<evidence type="ECO:0000259" key="14">
    <source>
        <dbReference type="Pfam" id="PF07710"/>
    </source>
</evidence>
<evidence type="ECO:0000313" key="15">
    <source>
        <dbReference type="EMBL" id="CAH1792656.1"/>
    </source>
</evidence>
<proteinExistence type="inferred from homology"/>
<dbReference type="AlphaFoldDB" id="A0A8S4PDZ3"/>
<feature type="domain" description="p53 tetramerisation" evidence="14">
    <location>
        <begin position="110"/>
        <end position="142"/>
    </location>
</feature>
<keyword evidence="3" id="KW-0053">Apoptosis</keyword>
<comment type="subcellular location">
    <subcellularLocation>
        <location evidence="1">Nucleus</location>
    </subcellularLocation>
</comment>
<keyword evidence="10" id="KW-0539">Nucleus</keyword>
<dbReference type="SUPFAM" id="SSF47719">
    <property type="entry name" value="p53 tetramerization domain"/>
    <property type="match status" value="1"/>
</dbReference>
<name>A0A8S4PDZ3_OWEFU</name>
<dbReference type="InterPro" id="IPR011615">
    <property type="entry name" value="p53_DNA-bd"/>
</dbReference>
<dbReference type="GO" id="GO:0005634">
    <property type="term" value="C:nucleus"/>
    <property type="evidence" value="ECO:0007669"/>
    <property type="project" value="UniProtKB-SubCell"/>
</dbReference>
<dbReference type="PANTHER" id="PTHR11447">
    <property type="entry name" value="CELLULAR TUMOR ANTIGEN P53"/>
    <property type="match status" value="1"/>
</dbReference>
<feature type="binding site" evidence="11">
    <location>
        <position position="39"/>
    </location>
    <ligand>
        <name>Zn(2+)</name>
        <dbReference type="ChEBI" id="CHEBI:29105"/>
    </ligand>
</feature>
<evidence type="ECO:0000256" key="6">
    <source>
        <dbReference type="ARBA" id="ARBA00023015"/>
    </source>
</evidence>
<evidence type="ECO:0000256" key="4">
    <source>
        <dbReference type="ARBA" id="ARBA00022723"/>
    </source>
</evidence>
<gene>
    <name evidence="15" type="ORF">OFUS_LOCUS17599</name>
</gene>
<feature type="non-terminal residue" evidence="15">
    <location>
        <position position="1"/>
    </location>
</feature>
<dbReference type="Pfam" id="PF07710">
    <property type="entry name" value="P53_tetramer"/>
    <property type="match status" value="1"/>
</dbReference>
<feature type="compositionally biased region" description="Basic residues" evidence="12">
    <location>
        <begin position="148"/>
        <end position="159"/>
    </location>
</feature>
<dbReference type="Pfam" id="PF00870">
    <property type="entry name" value="P53"/>
    <property type="match status" value="1"/>
</dbReference>
<feature type="binding site" evidence="11">
    <location>
        <position position="35"/>
    </location>
    <ligand>
        <name>Zn(2+)</name>
        <dbReference type="ChEBI" id="CHEBI:29105"/>
    </ligand>
</feature>
<keyword evidence="6" id="KW-0805">Transcription regulation</keyword>
<dbReference type="GO" id="GO:0006915">
    <property type="term" value="P:apoptotic process"/>
    <property type="evidence" value="ECO:0007669"/>
    <property type="project" value="UniProtKB-KW"/>
</dbReference>
<evidence type="ECO:0000259" key="13">
    <source>
        <dbReference type="Pfam" id="PF00870"/>
    </source>
</evidence>
<comment type="caution">
    <text evidence="15">The sequence shown here is derived from an EMBL/GenBank/DDBJ whole genome shotgun (WGS) entry which is preliminary data.</text>
</comment>
<feature type="compositionally biased region" description="Basic and acidic residues" evidence="12">
    <location>
        <begin position="194"/>
        <end position="206"/>
    </location>
</feature>
<dbReference type="InterPro" id="IPR012346">
    <property type="entry name" value="p53/RUNT-type_TF_DNA-bd_sf"/>
</dbReference>